<accession>A0A6I1EPC2</accession>
<dbReference type="RefSeq" id="WP_152158345.1">
    <property type="nucleotide sequence ID" value="NZ_WEHX01000034.1"/>
</dbReference>
<evidence type="ECO:0000256" key="3">
    <source>
        <dbReference type="ARBA" id="ARBA00022679"/>
    </source>
</evidence>
<sequence>MQQTPELTRRVRFVLCEPAHPGNIGSAARAIKTMGFRDLRVVAPREPGYRTHPEAVAYATSSIDVLEASRMHETLADALEGVTFAWALTGYDREYGPKLSPMREAAGKATAWLEQMDGDLAFVFGTERSGMTNEEIMLCQGCAAIPADPQSPSLNLSQAVQIAAYEMQMALLAADGKEGELYDWQGRFENDEPASSESIEGFYGHWEKAMEACGYHDPANPRHLMDMTRRIFSRSGLSKNELALLRGICAAIIQPKKERIGSKTKAQSARKPESSD</sequence>
<protein>
    <submittedName>
        <fullName evidence="6">RNA methyltransferase</fullName>
    </submittedName>
</protein>
<evidence type="ECO:0000256" key="2">
    <source>
        <dbReference type="ARBA" id="ARBA00022603"/>
    </source>
</evidence>
<organism evidence="6 7">
    <name type="scientific">Sutterella seckii</name>
    <dbReference type="NCBI Taxonomy" id="1944635"/>
    <lineage>
        <taxon>Bacteria</taxon>
        <taxon>Pseudomonadati</taxon>
        <taxon>Pseudomonadota</taxon>
        <taxon>Betaproteobacteria</taxon>
        <taxon>Burkholderiales</taxon>
        <taxon>Sutterellaceae</taxon>
        <taxon>Sutterella</taxon>
    </lineage>
</organism>
<dbReference type="GO" id="GO:0005829">
    <property type="term" value="C:cytosol"/>
    <property type="evidence" value="ECO:0007669"/>
    <property type="project" value="TreeGrafter"/>
</dbReference>
<dbReference type="SUPFAM" id="SSF75217">
    <property type="entry name" value="alpha/beta knot"/>
    <property type="match status" value="1"/>
</dbReference>
<dbReference type="InterPro" id="IPR004384">
    <property type="entry name" value="RNA_MeTrfase_TrmJ/LasT"/>
</dbReference>
<dbReference type="Proteomes" id="UP000430564">
    <property type="component" value="Unassembled WGS sequence"/>
</dbReference>
<evidence type="ECO:0000256" key="1">
    <source>
        <dbReference type="ARBA" id="ARBA00007228"/>
    </source>
</evidence>
<keyword evidence="3 6" id="KW-0808">Transferase</keyword>
<comment type="caution">
    <text evidence="6">The sequence shown here is derived from an EMBL/GenBank/DDBJ whole genome shotgun (WGS) entry which is preliminary data.</text>
</comment>
<dbReference type="GO" id="GO:0002128">
    <property type="term" value="P:tRNA nucleoside ribose methylation"/>
    <property type="evidence" value="ECO:0007669"/>
    <property type="project" value="TreeGrafter"/>
</dbReference>
<feature type="domain" description="tRNA/rRNA methyltransferase SpoU type" evidence="5">
    <location>
        <begin position="11"/>
        <end position="165"/>
    </location>
</feature>
<name>A0A6I1EPC2_9BURK</name>
<dbReference type="GO" id="GO:0008173">
    <property type="term" value="F:RNA methyltransferase activity"/>
    <property type="evidence" value="ECO:0007669"/>
    <property type="project" value="InterPro"/>
</dbReference>
<reference evidence="6 7" key="1">
    <citation type="submission" date="2019-10" db="EMBL/GenBank/DDBJ databases">
        <title>Genome diversity of Sutterella seckii.</title>
        <authorList>
            <person name="Chaplin A.V."/>
            <person name="Sokolova S.R."/>
            <person name="Mosin K.A."/>
            <person name="Ivanova E.L."/>
            <person name="Kochetkova T.O."/>
            <person name="Goltsov A.Y."/>
            <person name="Trofimov D.Y."/>
            <person name="Efimov B.A."/>
        </authorList>
    </citation>
    <scope>NUCLEOTIDE SEQUENCE [LARGE SCALE GENOMIC DNA]</scope>
    <source>
        <strain evidence="6 7">ASD393</strain>
    </source>
</reference>
<proteinExistence type="inferred from homology"/>
<dbReference type="InterPro" id="IPR029026">
    <property type="entry name" value="tRNA_m1G_MTases_N"/>
</dbReference>
<dbReference type="PANTHER" id="PTHR42786:SF1">
    <property type="entry name" value="TRNA (CYTIDINE_URIDINE-2'-O-)-METHYLTRANSFERASE TRMJ"/>
    <property type="match status" value="1"/>
</dbReference>
<dbReference type="GO" id="GO:0003723">
    <property type="term" value="F:RNA binding"/>
    <property type="evidence" value="ECO:0007669"/>
    <property type="project" value="InterPro"/>
</dbReference>
<comment type="similarity">
    <text evidence="1">Belongs to the class IV-like SAM-binding methyltransferase superfamily. RNA methyltransferase TrmH family.</text>
</comment>
<keyword evidence="4" id="KW-0949">S-adenosyl-L-methionine</keyword>
<dbReference type="CDD" id="cd18093">
    <property type="entry name" value="SpoU-like_TrmJ"/>
    <property type="match status" value="1"/>
</dbReference>
<dbReference type="PIRSF" id="PIRSF004808">
    <property type="entry name" value="LasT"/>
    <property type="match status" value="1"/>
</dbReference>
<gene>
    <name evidence="6" type="ORF">GBM95_06425</name>
</gene>
<dbReference type="InterPro" id="IPR001537">
    <property type="entry name" value="SpoU_MeTrfase"/>
</dbReference>
<evidence type="ECO:0000259" key="5">
    <source>
        <dbReference type="Pfam" id="PF00588"/>
    </source>
</evidence>
<keyword evidence="2 6" id="KW-0489">Methyltransferase</keyword>
<evidence type="ECO:0000313" key="6">
    <source>
        <dbReference type="EMBL" id="KAB7660206.1"/>
    </source>
</evidence>
<dbReference type="InterPro" id="IPR029028">
    <property type="entry name" value="Alpha/beta_knot_MTases"/>
</dbReference>
<dbReference type="Gene3D" id="1.10.8.590">
    <property type="match status" value="1"/>
</dbReference>
<dbReference type="Pfam" id="PF00588">
    <property type="entry name" value="SpoU_methylase"/>
    <property type="match status" value="1"/>
</dbReference>
<evidence type="ECO:0000256" key="4">
    <source>
        <dbReference type="ARBA" id="ARBA00022691"/>
    </source>
</evidence>
<evidence type="ECO:0000313" key="7">
    <source>
        <dbReference type="Proteomes" id="UP000430564"/>
    </source>
</evidence>
<dbReference type="EMBL" id="WEHX01000034">
    <property type="protein sequence ID" value="KAB7660206.1"/>
    <property type="molecule type" value="Genomic_DNA"/>
</dbReference>
<dbReference type="AlphaFoldDB" id="A0A6I1EPC2"/>
<dbReference type="OrthoDB" id="9806346at2"/>
<dbReference type="PANTHER" id="PTHR42786">
    <property type="entry name" value="TRNA/RRNA METHYLTRANSFERASE"/>
    <property type="match status" value="1"/>
</dbReference>
<dbReference type="Gene3D" id="3.40.1280.10">
    <property type="match status" value="1"/>
</dbReference>